<evidence type="ECO:0000313" key="2">
    <source>
        <dbReference type="EMBL" id="EXM39164.1"/>
    </source>
</evidence>
<evidence type="ECO:0000256" key="1">
    <source>
        <dbReference type="SAM" id="Phobius"/>
    </source>
</evidence>
<evidence type="ECO:0000313" key="3">
    <source>
        <dbReference type="Proteomes" id="UP000021369"/>
    </source>
</evidence>
<keyword evidence="1" id="KW-1133">Transmembrane helix</keyword>
<comment type="caution">
    <text evidence="2">The sequence shown here is derived from an EMBL/GenBank/DDBJ whole genome shotgun (WGS) entry which is preliminary data.</text>
</comment>
<dbReference type="EMBL" id="JEOB01000003">
    <property type="protein sequence ID" value="EXM39164.1"/>
    <property type="molecule type" value="Genomic_DNA"/>
</dbReference>
<dbReference type="RefSeq" id="WP_024858296.1">
    <property type="nucleotide sequence ID" value="NZ_JEOB01000003.1"/>
</dbReference>
<dbReference type="PATRIC" id="fig|1341156.4.peg.2301"/>
<feature type="transmembrane region" description="Helical" evidence="1">
    <location>
        <begin position="6"/>
        <end position="26"/>
    </location>
</feature>
<keyword evidence="1" id="KW-0472">Membrane</keyword>
<reference evidence="2 3" key="1">
    <citation type="submission" date="2013-06" db="EMBL/GenBank/DDBJ databases">
        <title>Rumen cellulosomics: divergent fiber-degrading strategies revealed by comparative genome-wide analysis of six Ruminococcal strains.</title>
        <authorList>
            <person name="Dassa B."/>
            <person name="Borovok I."/>
            <person name="Lamed R."/>
            <person name="Flint H."/>
            <person name="Yeoman C.J."/>
            <person name="White B."/>
            <person name="Bayer E.A."/>
        </authorList>
    </citation>
    <scope>NUCLEOTIDE SEQUENCE [LARGE SCALE GENOMIC DNA]</scope>
    <source>
        <strain evidence="2 3">SY3</strain>
    </source>
</reference>
<dbReference type="AlphaFoldDB" id="A0A011UEV5"/>
<name>A0A011UEV5_RUMAL</name>
<proteinExistence type="predicted"/>
<dbReference type="Proteomes" id="UP000021369">
    <property type="component" value="Unassembled WGS sequence"/>
</dbReference>
<keyword evidence="3" id="KW-1185">Reference proteome</keyword>
<gene>
    <name evidence="2" type="ORF">RASY3_11815</name>
</gene>
<feature type="transmembrane region" description="Helical" evidence="1">
    <location>
        <begin position="47"/>
        <end position="67"/>
    </location>
</feature>
<keyword evidence="1" id="KW-0812">Transmembrane</keyword>
<accession>A0A011UEV5</accession>
<organism evidence="2 3">
    <name type="scientific">Ruminococcus albus SY3</name>
    <dbReference type="NCBI Taxonomy" id="1341156"/>
    <lineage>
        <taxon>Bacteria</taxon>
        <taxon>Bacillati</taxon>
        <taxon>Bacillota</taxon>
        <taxon>Clostridia</taxon>
        <taxon>Eubacteriales</taxon>
        <taxon>Oscillospiraceae</taxon>
        <taxon>Ruminococcus</taxon>
    </lineage>
</organism>
<dbReference type="OrthoDB" id="1828175at2"/>
<sequence length="69" mass="7506">MTSYEIIKMAFAVAAVILGVGMLIKPEKYLKKGSEGSEAEISKYRKVGTFVTVVGILAVLLNIVLIVKY</sequence>
<protein>
    <submittedName>
        <fullName evidence="2">Uncharacterized protein</fullName>
    </submittedName>
</protein>